<feature type="region of interest" description="Disordered" evidence="1">
    <location>
        <begin position="72"/>
        <end position="94"/>
    </location>
</feature>
<keyword evidence="4" id="KW-1185">Reference proteome</keyword>
<evidence type="ECO:0000313" key="3">
    <source>
        <dbReference type="EMBL" id="OLF05976.1"/>
    </source>
</evidence>
<comment type="caution">
    <text evidence="3">The sequence shown here is derived from an EMBL/GenBank/DDBJ whole genome shotgun (WGS) entry which is preliminary data.</text>
</comment>
<dbReference type="PANTHER" id="PTHR35908">
    <property type="entry name" value="HYPOTHETICAL FUSION PROTEIN"/>
    <property type="match status" value="1"/>
</dbReference>
<dbReference type="OrthoDB" id="3295209at2"/>
<evidence type="ECO:0000259" key="2">
    <source>
        <dbReference type="Pfam" id="PF18029"/>
    </source>
</evidence>
<name>A0A7Z1AVZ8_9PSEU</name>
<protein>
    <recommendedName>
        <fullName evidence="2">Glyoxalase-like domain-containing protein</fullName>
    </recommendedName>
</protein>
<evidence type="ECO:0000256" key="1">
    <source>
        <dbReference type="SAM" id="MobiDB-lite"/>
    </source>
</evidence>
<gene>
    <name evidence="3" type="ORF">BLA60_33510</name>
</gene>
<organism evidence="3 4">
    <name type="scientific">Actinophytocola xinjiangensis</name>
    <dbReference type="NCBI Taxonomy" id="485602"/>
    <lineage>
        <taxon>Bacteria</taxon>
        <taxon>Bacillati</taxon>
        <taxon>Actinomycetota</taxon>
        <taxon>Actinomycetes</taxon>
        <taxon>Pseudonocardiales</taxon>
        <taxon>Pseudonocardiaceae</taxon>
    </lineage>
</organism>
<dbReference type="Pfam" id="PF18029">
    <property type="entry name" value="Glyoxalase_6"/>
    <property type="match status" value="2"/>
</dbReference>
<dbReference type="CDD" id="cd06587">
    <property type="entry name" value="VOC"/>
    <property type="match status" value="1"/>
</dbReference>
<dbReference type="PANTHER" id="PTHR35908:SF1">
    <property type="entry name" value="CONSERVED PROTEIN"/>
    <property type="match status" value="1"/>
</dbReference>
<dbReference type="AlphaFoldDB" id="A0A7Z1AVZ8"/>
<dbReference type="SUPFAM" id="SSF54593">
    <property type="entry name" value="Glyoxalase/Bleomycin resistance protein/Dihydroxybiphenyl dioxygenase"/>
    <property type="match status" value="1"/>
</dbReference>
<dbReference type="EMBL" id="MSIF01000024">
    <property type="protein sequence ID" value="OLF05976.1"/>
    <property type="molecule type" value="Genomic_DNA"/>
</dbReference>
<feature type="domain" description="Glyoxalase-like" evidence="2">
    <location>
        <begin position="101"/>
        <end position="206"/>
    </location>
</feature>
<dbReference type="Gene3D" id="3.10.180.10">
    <property type="entry name" value="2,3-Dihydroxybiphenyl 1,2-Dioxygenase, domain 1"/>
    <property type="match status" value="2"/>
</dbReference>
<proteinExistence type="predicted"/>
<sequence length="223" mass="23946">MSLRPVQVNIKAVDPPAVARFWARALGWTAYPGETTYVGPTGGLRWPHPTAIGIDVVGVPAPVAGTRLRLRLSTGDGPTLTDPEGNEFPVRDGDPTPVSAITLDCVDPRAMADFWSRAIDWPLREVTDEHAVLRASGPSLEFHRSPVGRTAPDRLHLDLLPHGDTTSAAEVARLRDLGATDLDVGQGDDVSWTCLSDPEGHEFCVLARPRSDVAEDLSSSTSD</sequence>
<dbReference type="RefSeq" id="WP_075137066.1">
    <property type="nucleotide sequence ID" value="NZ_MSIF01000024.1"/>
</dbReference>
<dbReference type="Proteomes" id="UP000185696">
    <property type="component" value="Unassembled WGS sequence"/>
</dbReference>
<accession>A0A7Z1AVZ8</accession>
<feature type="domain" description="Glyoxalase-like" evidence="2">
    <location>
        <begin position="7"/>
        <end position="76"/>
    </location>
</feature>
<dbReference type="InterPro" id="IPR029068">
    <property type="entry name" value="Glyas_Bleomycin-R_OHBP_Dase"/>
</dbReference>
<dbReference type="InterPro" id="IPR041581">
    <property type="entry name" value="Glyoxalase_6"/>
</dbReference>
<evidence type="ECO:0000313" key="4">
    <source>
        <dbReference type="Proteomes" id="UP000185696"/>
    </source>
</evidence>
<reference evidence="3 4" key="1">
    <citation type="submission" date="2016-12" db="EMBL/GenBank/DDBJ databases">
        <title>The draft genome sequence of Actinophytocola xinjiangensis.</title>
        <authorList>
            <person name="Wang W."/>
            <person name="Yuan L."/>
        </authorList>
    </citation>
    <scope>NUCLEOTIDE SEQUENCE [LARGE SCALE GENOMIC DNA]</scope>
    <source>
        <strain evidence="3 4">CGMCC 4.4663</strain>
    </source>
</reference>